<dbReference type="AlphaFoldDB" id="A0A014MYF3"/>
<name>A0A014MYF3_9HYPO</name>
<sequence length="70" mass="7354">MQLLSALLTMSLSGFVLAAPIRSTGVPGNDRNNRTPHTNGPNGVSPGSHGKKVIPTTPDTIIFPVDDFKV</sequence>
<comment type="caution">
    <text evidence="3">The sequence shown here is derived from an EMBL/GenBank/DDBJ whole genome shotgun (WGS) entry which is preliminary data.</text>
</comment>
<evidence type="ECO:0000256" key="2">
    <source>
        <dbReference type="SAM" id="SignalP"/>
    </source>
</evidence>
<proteinExistence type="predicted"/>
<protein>
    <submittedName>
        <fullName evidence="3">Uncharacterized protein</fullName>
    </submittedName>
</protein>
<feature type="region of interest" description="Disordered" evidence="1">
    <location>
        <begin position="22"/>
        <end position="56"/>
    </location>
</feature>
<gene>
    <name evidence="3" type="ORF">X797_010243</name>
</gene>
<reference evidence="3 4" key="1">
    <citation type="submission" date="2014-02" db="EMBL/GenBank/DDBJ databases">
        <title>The genome sequence of the entomopathogenic fungus Metarhizium robertsii ARSEF 2575.</title>
        <authorList>
            <person name="Giuliano Garisto Donzelli B."/>
            <person name="Roe B.A."/>
            <person name="Macmil S.L."/>
            <person name="Krasnoff S.B."/>
            <person name="Gibson D.M."/>
        </authorList>
    </citation>
    <scope>NUCLEOTIDE SEQUENCE [LARGE SCALE GENOMIC DNA]</scope>
    <source>
        <strain evidence="3 4">ARSEF 2575</strain>
    </source>
</reference>
<feature type="signal peptide" evidence="2">
    <location>
        <begin position="1"/>
        <end position="18"/>
    </location>
</feature>
<evidence type="ECO:0000313" key="4">
    <source>
        <dbReference type="Proteomes" id="UP000030151"/>
    </source>
</evidence>
<evidence type="ECO:0000313" key="3">
    <source>
        <dbReference type="EMBL" id="EXU96699.1"/>
    </source>
</evidence>
<feature type="chain" id="PRO_5001474165" evidence="2">
    <location>
        <begin position="19"/>
        <end position="70"/>
    </location>
</feature>
<dbReference type="EMBL" id="JELW01000046">
    <property type="protein sequence ID" value="EXU96699.1"/>
    <property type="molecule type" value="Genomic_DNA"/>
</dbReference>
<accession>A0A014MYF3</accession>
<evidence type="ECO:0000256" key="1">
    <source>
        <dbReference type="SAM" id="MobiDB-lite"/>
    </source>
</evidence>
<organism evidence="3 4">
    <name type="scientific">Metarhizium robertsii</name>
    <dbReference type="NCBI Taxonomy" id="568076"/>
    <lineage>
        <taxon>Eukaryota</taxon>
        <taxon>Fungi</taxon>
        <taxon>Dikarya</taxon>
        <taxon>Ascomycota</taxon>
        <taxon>Pezizomycotina</taxon>
        <taxon>Sordariomycetes</taxon>
        <taxon>Hypocreomycetidae</taxon>
        <taxon>Hypocreales</taxon>
        <taxon>Clavicipitaceae</taxon>
        <taxon>Metarhizium</taxon>
    </lineage>
</organism>
<dbReference type="Proteomes" id="UP000030151">
    <property type="component" value="Unassembled WGS sequence"/>
</dbReference>
<dbReference type="HOGENOM" id="CLU_2923132_0_0_1"/>
<keyword evidence="2" id="KW-0732">Signal</keyword>